<protein>
    <submittedName>
        <fullName evidence="2">Uncharacterized protein</fullName>
    </submittedName>
</protein>
<dbReference type="EMBL" id="KK198760">
    <property type="protein sequence ID" value="KCW59115.1"/>
    <property type="molecule type" value="Genomic_DNA"/>
</dbReference>
<accession>A0A059B0B3</accession>
<reference evidence="2" key="1">
    <citation type="submission" date="2013-07" db="EMBL/GenBank/DDBJ databases">
        <title>The genome of Eucalyptus grandis.</title>
        <authorList>
            <person name="Schmutz J."/>
            <person name="Hayes R."/>
            <person name="Myburg A."/>
            <person name="Tuskan G."/>
            <person name="Grattapaglia D."/>
            <person name="Rokhsar D.S."/>
        </authorList>
    </citation>
    <scope>NUCLEOTIDE SEQUENCE</scope>
    <source>
        <tissue evidence="2">Leaf extractions</tissue>
    </source>
</reference>
<dbReference type="AlphaFoldDB" id="A0A059B0B3"/>
<organism evidence="2">
    <name type="scientific">Eucalyptus grandis</name>
    <name type="common">Flooded gum</name>
    <dbReference type="NCBI Taxonomy" id="71139"/>
    <lineage>
        <taxon>Eukaryota</taxon>
        <taxon>Viridiplantae</taxon>
        <taxon>Streptophyta</taxon>
        <taxon>Embryophyta</taxon>
        <taxon>Tracheophyta</taxon>
        <taxon>Spermatophyta</taxon>
        <taxon>Magnoliopsida</taxon>
        <taxon>eudicotyledons</taxon>
        <taxon>Gunneridae</taxon>
        <taxon>Pentapetalae</taxon>
        <taxon>rosids</taxon>
        <taxon>malvids</taxon>
        <taxon>Myrtales</taxon>
        <taxon>Myrtaceae</taxon>
        <taxon>Myrtoideae</taxon>
        <taxon>Eucalypteae</taxon>
        <taxon>Eucalyptus</taxon>
    </lineage>
</organism>
<proteinExistence type="predicted"/>
<evidence type="ECO:0000313" key="2">
    <source>
        <dbReference type="EMBL" id="KCW59115.1"/>
    </source>
</evidence>
<gene>
    <name evidence="2" type="ORF">EUGRSUZ_H01738</name>
</gene>
<feature type="region of interest" description="Disordered" evidence="1">
    <location>
        <begin position="162"/>
        <end position="190"/>
    </location>
</feature>
<dbReference type="Gramene" id="KCW59115">
    <property type="protein sequence ID" value="KCW59115"/>
    <property type="gene ID" value="EUGRSUZ_H01738"/>
</dbReference>
<evidence type="ECO:0000256" key="1">
    <source>
        <dbReference type="SAM" id="MobiDB-lite"/>
    </source>
</evidence>
<feature type="compositionally biased region" description="Basic and acidic residues" evidence="1">
    <location>
        <begin position="162"/>
        <end position="173"/>
    </location>
</feature>
<sequence>MLQWLLPNKEGYISFTASKDLYEKFLKLAICVVFRVKKGKRKDIKLSLYTNGICQVDKFSGPWELPILHSELVLLQWHAMKDLWEVNPFGRNDSSSFQLGIKASDGVIVKKCGFRLICKSLEDELKALNQDDKLLDPSLLYEIGHPDEETIREEEISADLSNLEKRGINHEDNYQTSSKEGDDMDDPQPADIMADFSVEQLSLNEDNHQSRSEANCTSERETNEEILGDMSWSDLSVEKWRYSEIARHYMDILPGGDMPEEFIIVEGSTISFMVSQDFYDKFLGLALCVVFTVEDGKKEIFFNIVPHLNGQRRNGLSGSLGSFNSNHMWIQYLKPNVLWGVLEGDVDFLEFDEDCLRFSLTLSVSGGTVKKLGYMLRCKQMDDDLKVVLKTSN</sequence>
<name>A0A059B0B3_EUCGR</name>
<dbReference type="InParanoid" id="A0A059B0B3"/>